<feature type="repeat" description="TPR" evidence="3">
    <location>
        <begin position="463"/>
        <end position="496"/>
    </location>
</feature>
<keyword evidence="4" id="KW-1133">Transmembrane helix</keyword>
<evidence type="ECO:0000313" key="5">
    <source>
        <dbReference type="EMBL" id="PIQ86208.1"/>
    </source>
</evidence>
<keyword evidence="1" id="KW-0677">Repeat</keyword>
<feature type="repeat" description="TPR" evidence="3">
    <location>
        <begin position="497"/>
        <end position="530"/>
    </location>
</feature>
<evidence type="ECO:0000256" key="2">
    <source>
        <dbReference type="ARBA" id="ARBA00022803"/>
    </source>
</evidence>
<feature type="transmembrane region" description="Helical" evidence="4">
    <location>
        <begin position="159"/>
        <end position="177"/>
    </location>
</feature>
<feature type="repeat" description="TPR" evidence="3">
    <location>
        <begin position="531"/>
        <end position="564"/>
    </location>
</feature>
<evidence type="ECO:0000313" key="6">
    <source>
        <dbReference type="Proteomes" id="UP000230859"/>
    </source>
</evidence>
<feature type="transmembrane region" description="Helical" evidence="4">
    <location>
        <begin position="362"/>
        <end position="383"/>
    </location>
</feature>
<evidence type="ECO:0000256" key="3">
    <source>
        <dbReference type="PROSITE-ProRule" id="PRU00339"/>
    </source>
</evidence>
<sequence>MQTTSKSAALPWFLKRFSSRRWAVYAVLFLGAFGIYSTAIQASFHMDDIFGIVRNNTIKHLSDVTSIWHFSPLRFVSNYSLALNYHFFGLNPAAFRTTNVMIHAVNGCLLYHLMVLLADACAKPASLQTRPHPAAFLAALIFVVHPLQTQAVIYLVQRGVLLTAFFYLSALIFYVQYRLSDRIIYYTLSLFAIVAAMLSKQIAFTLPLALLLIEWVMTHRPDRRLAFKKAALVPILISILIIPAIQGLRLHSQIMTHVFQMTNQAGSMTRWEYFLTEWRVIMTYLRLVIIPVGQNFDYDFTLSTRITEPAVLASGFGLLVLLGLTVWGWQKNRLMAAGAVLFFICLIPECSIFPLEDVIVEYRMYLPLAGLSMVMAEGLTSLLNQYRYRFGIYLAIIFTLTGLSCHRSYVWEDPIRLLTDTVQKSPRKARPWNNLATFYMRQNHLEKAEHALKKSLELDPSYAPAYSNLGDIAYRKHDLKEAQAQLQKAMALDPELPEPYIFLGHVNFVLGNLEKAGSFYKQALEVDPHFVSPYSGLANIMIARRAYAQAGQLLRQALDMNPDYATAYYLLGNIHQYRSEAHEAKKSYQAALRIDPYLKQAENNLGILYFKTGDLQSARIHLEKAVEIDAEFDKAYFNLANVYHALGEIEKAEQAIAEARRLAHQNKNQALVEVIRASPAGDVTDVLPLTSGT</sequence>
<feature type="transmembrane region" description="Helical" evidence="4">
    <location>
        <begin position="310"/>
        <end position="329"/>
    </location>
</feature>
<feature type="transmembrane region" description="Helical" evidence="4">
    <location>
        <begin position="184"/>
        <end position="210"/>
    </location>
</feature>
<feature type="transmembrane region" description="Helical" evidence="4">
    <location>
        <begin position="336"/>
        <end position="356"/>
    </location>
</feature>
<dbReference type="EMBL" id="PCVY01000049">
    <property type="protein sequence ID" value="PIQ86208.1"/>
    <property type="molecule type" value="Genomic_DNA"/>
</dbReference>
<feature type="repeat" description="TPR" evidence="3">
    <location>
        <begin position="633"/>
        <end position="666"/>
    </location>
</feature>
<feature type="transmembrane region" description="Helical" evidence="4">
    <location>
        <begin position="230"/>
        <end position="250"/>
    </location>
</feature>
<dbReference type="Proteomes" id="UP000230859">
    <property type="component" value="Unassembled WGS sequence"/>
</dbReference>
<dbReference type="Pfam" id="PF13181">
    <property type="entry name" value="TPR_8"/>
    <property type="match status" value="2"/>
</dbReference>
<dbReference type="Pfam" id="PF13424">
    <property type="entry name" value="TPR_12"/>
    <property type="match status" value="2"/>
</dbReference>
<dbReference type="AlphaFoldDB" id="A0A2H0LPC5"/>
<protein>
    <submittedName>
        <fullName evidence="5">Uncharacterized protein</fullName>
    </submittedName>
</protein>
<feature type="transmembrane region" description="Helical" evidence="4">
    <location>
        <begin position="271"/>
        <end position="290"/>
    </location>
</feature>
<dbReference type="InterPro" id="IPR052346">
    <property type="entry name" value="O-mannosyl-transferase_TMTC"/>
</dbReference>
<feature type="transmembrane region" description="Helical" evidence="4">
    <location>
        <begin position="22"/>
        <end position="44"/>
    </location>
</feature>
<dbReference type="InterPro" id="IPR011990">
    <property type="entry name" value="TPR-like_helical_dom_sf"/>
</dbReference>
<dbReference type="PANTHER" id="PTHR44227:SF3">
    <property type="entry name" value="PROTEIN O-MANNOSYL-TRANSFERASE TMTC4"/>
    <property type="match status" value="1"/>
</dbReference>
<keyword evidence="2 3" id="KW-0802">TPR repeat</keyword>
<gene>
    <name evidence="5" type="ORF">COV74_05900</name>
</gene>
<keyword evidence="4" id="KW-0472">Membrane</keyword>
<evidence type="ECO:0000256" key="1">
    <source>
        <dbReference type="ARBA" id="ARBA00022737"/>
    </source>
</evidence>
<comment type="caution">
    <text evidence="5">The sequence shown here is derived from an EMBL/GenBank/DDBJ whole genome shotgun (WGS) entry which is preliminary data.</text>
</comment>
<dbReference type="SUPFAM" id="SSF48452">
    <property type="entry name" value="TPR-like"/>
    <property type="match status" value="1"/>
</dbReference>
<feature type="repeat" description="TPR" evidence="3">
    <location>
        <begin position="429"/>
        <end position="462"/>
    </location>
</feature>
<keyword evidence="4" id="KW-0812">Transmembrane</keyword>
<feature type="repeat" description="TPR" evidence="3">
    <location>
        <begin position="599"/>
        <end position="632"/>
    </location>
</feature>
<reference evidence="5 6" key="1">
    <citation type="submission" date="2017-09" db="EMBL/GenBank/DDBJ databases">
        <title>Depth-based differentiation of microbial function through sediment-hosted aquifers and enrichment of novel symbionts in the deep terrestrial subsurface.</title>
        <authorList>
            <person name="Probst A.J."/>
            <person name="Ladd B."/>
            <person name="Jarett J.K."/>
            <person name="Geller-Mcgrath D.E."/>
            <person name="Sieber C.M."/>
            <person name="Emerson J.B."/>
            <person name="Anantharaman K."/>
            <person name="Thomas B.C."/>
            <person name="Malmstrom R."/>
            <person name="Stieglmeier M."/>
            <person name="Klingl A."/>
            <person name="Woyke T."/>
            <person name="Ryan C.M."/>
            <person name="Banfield J.F."/>
        </authorList>
    </citation>
    <scope>NUCLEOTIDE SEQUENCE [LARGE SCALE GENOMIC DNA]</scope>
    <source>
        <strain evidence="5">CG11_big_fil_rev_8_21_14_0_20_45_26</strain>
    </source>
</reference>
<feature type="transmembrane region" description="Helical" evidence="4">
    <location>
        <begin position="390"/>
        <end position="409"/>
    </location>
</feature>
<dbReference type="Gene3D" id="1.25.40.10">
    <property type="entry name" value="Tetratricopeptide repeat domain"/>
    <property type="match status" value="3"/>
</dbReference>
<dbReference type="PANTHER" id="PTHR44227">
    <property type="match status" value="1"/>
</dbReference>
<dbReference type="InterPro" id="IPR019734">
    <property type="entry name" value="TPR_rpt"/>
</dbReference>
<proteinExistence type="predicted"/>
<organism evidence="5 6">
    <name type="scientific">Candidatus Abzuiibacterium crystallinum</name>
    <dbReference type="NCBI Taxonomy" id="1974748"/>
    <lineage>
        <taxon>Bacteria</taxon>
        <taxon>Pseudomonadati</taxon>
        <taxon>Candidatus Omnitrophota</taxon>
        <taxon>Candidatus Abzuiibacterium</taxon>
    </lineage>
</organism>
<feature type="repeat" description="TPR" evidence="3">
    <location>
        <begin position="565"/>
        <end position="598"/>
    </location>
</feature>
<dbReference type="SMART" id="SM00028">
    <property type="entry name" value="TPR"/>
    <property type="match status" value="7"/>
</dbReference>
<name>A0A2H0LPC5_9BACT</name>
<accession>A0A2H0LPC5</accession>
<evidence type="ECO:0000256" key="4">
    <source>
        <dbReference type="SAM" id="Phobius"/>
    </source>
</evidence>
<dbReference type="PROSITE" id="PS50005">
    <property type="entry name" value="TPR"/>
    <property type="match status" value="7"/>
</dbReference>